<keyword evidence="5" id="KW-1185">Reference proteome</keyword>
<dbReference type="NCBIfam" id="TIGR00377">
    <property type="entry name" value="ant_ant_sig"/>
    <property type="match status" value="1"/>
</dbReference>
<evidence type="ECO:0000313" key="5">
    <source>
        <dbReference type="Proteomes" id="UP000324479"/>
    </source>
</evidence>
<dbReference type="PANTHER" id="PTHR33495">
    <property type="entry name" value="ANTI-SIGMA FACTOR ANTAGONIST TM_1081-RELATED-RELATED"/>
    <property type="match status" value="1"/>
</dbReference>
<evidence type="ECO:0000259" key="3">
    <source>
        <dbReference type="PROSITE" id="PS50801"/>
    </source>
</evidence>
<organism evidence="4 5">
    <name type="scientific">Roseiconus nitratireducens</name>
    <dbReference type="NCBI Taxonomy" id="2605748"/>
    <lineage>
        <taxon>Bacteria</taxon>
        <taxon>Pseudomonadati</taxon>
        <taxon>Planctomycetota</taxon>
        <taxon>Planctomycetia</taxon>
        <taxon>Pirellulales</taxon>
        <taxon>Pirellulaceae</taxon>
        <taxon>Roseiconus</taxon>
    </lineage>
</organism>
<dbReference type="PROSITE" id="PS50801">
    <property type="entry name" value="STAS"/>
    <property type="match status" value="1"/>
</dbReference>
<dbReference type="Pfam" id="PF01740">
    <property type="entry name" value="STAS"/>
    <property type="match status" value="1"/>
</dbReference>
<gene>
    <name evidence="4" type="ORF">FYK55_20840</name>
</gene>
<comment type="caution">
    <text evidence="4">The sequence shown here is derived from an EMBL/GenBank/DDBJ whole genome shotgun (WGS) entry which is preliminary data.</text>
</comment>
<comment type="similarity">
    <text evidence="1 2">Belongs to the anti-sigma-factor antagonist family.</text>
</comment>
<dbReference type="PANTHER" id="PTHR33495:SF2">
    <property type="entry name" value="ANTI-SIGMA FACTOR ANTAGONIST TM_1081-RELATED"/>
    <property type="match status" value="1"/>
</dbReference>
<sequence>MIDYHTYHHETYPDVLVIEALGKLDLTTADFLLDCMHGMIARGEHKIVLDCSDLESITSVGLGVMVRANSRLKKKGGALAVAGATGIVAEVLKIVHFDKLFHLFPDVDQAAASL</sequence>
<name>A0A5M6CZ13_9BACT</name>
<dbReference type="Gene3D" id="3.30.750.24">
    <property type="entry name" value="STAS domain"/>
    <property type="match status" value="1"/>
</dbReference>
<evidence type="ECO:0000256" key="2">
    <source>
        <dbReference type="RuleBase" id="RU003749"/>
    </source>
</evidence>
<evidence type="ECO:0000313" key="4">
    <source>
        <dbReference type="EMBL" id="KAA5540461.1"/>
    </source>
</evidence>
<dbReference type="SUPFAM" id="SSF52091">
    <property type="entry name" value="SpoIIaa-like"/>
    <property type="match status" value="1"/>
</dbReference>
<dbReference type="AlphaFoldDB" id="A0A5M6CZ13"/>
<dbReference type="RefSeq" id="WP_150078449.1">
    <property type="nucleotide sequence ID" value="NZ_VWOX01000013.1"/>
</dbReference>
<reference evidence="4 5" key="1">
    <citation type="submission" date="2019-08" db="EMBL/GenBank/DDBJ databases">
        <authorList>
            <person name="Dhanesh K."/>
            <person name="Kumar G."/>
            <person name="Sasikala C."/>
            <person name="Venkata Ramana C."/>
        </authorList>
    </citation>
    <scope>NUCLEOTIDE SEQUENCE [LARGE SCALE GENOMIC DNA]</scope>
    <source>
        <strain evidence="4 5">JC645</strain>
    </source>
</reference>
<protein>
    <recommendedName>
        <fullName evidence="2">Anti-sigma factor antagonist</fullName>
    </recommendedName>
</protein>
<dbReference type="EMBL" id="VWOX01000013">
    <property type="protein sequence ID" value="KAA5540461.1"/>
    <property type="molecule type" value="Genomic_DNA"/>
</dbReference>
<dbReference type="GO" id="GO:0043856">
    <property type="term" value="F:anti-sigma factor antagonist activity"/>
    <property type="evidence" value="ECO:0007669"/>
    <property type="project" value="InterPro"/>
</dbReference>
<evidence type="ECO:0000256" key="1">
    <source>
        <dbReference type="ARBA" id="ARBA00009013"/>
    </source>
</evidence>
<dbReference type="Proteomes" id="UP000324479">
    <property type="component" value="Unassembled WGS sequence"/>
</dbReference>
<accession>A0A5M6CZ13</accession>
<dbReference type="InterPro" id="IPR036513">
    <property type="entry name" value="STAS_dom_sf"/>
</dbReference>
<proteinExistence type="inferred from homology"/>
<dbReference type="InterPro" id="IPR003658">
    <property type="entry name" value="Anti-sigma_ant"/>
</dbReference>
<dbReference type="InterPro" id="IPR002645">
    <property type="entry name" value="STAS_dom"/>
</dbReference>
<feature type="domain" description="STAS" evidence="3">
    <location>
        <begin position="5"/>
        <end position="114"/>
    </location>
</feature>
<dbReference type="CDD" id="cd07043">
    <property type="entry name" value="STAS_anti-anti-sigma_factors"/>
    <property type="match status" value="1"/>
</dbReference>